<dbReference type="Proteomes" id="UP000054783">
    <property type="component" value="Unassembled WGS sequence"/>
</dbReference>
<comment type="caution">
    <text evidence="1">The sequence shown here is derived from an EMBL/GenBank/DDBJ whole genome shotgun (WGS) entry which is preliminary data.</text>
</comment>
<reference evidence="1 2" key="1">
    <citation type="submission" date="2015-01" db="EMBL/GenBank/DDBJ databases">
        <title>Evolution of Trichinella species and genotypes.</title>
        <authorList>
            <person name="Korhonen P.K."/>
            <person name="Edoardo P."/>
            <person name="Giuseppe L.R."/>
            <person name="Gasser R.B."/>
        </authorList>
    </citation>
    <scope>NUCLEOTIDE SEQUENCE [LARGE SCALE GENOMIC DNA]</scope>
    <source>
        <strain evidence="1">ISS2496</strain>
    </source>
</reference>
<accession>A0A0V0Z382</accession>
<evidence type="ECO:0000313" key="1">
    <source>
        <dbReference type="EMBL" id="KRY07001.1"/>
    </source>
</evidence>
<dbReference type="EMBL" id="JYDQ01000585">
    <property type="protein sequence ID" value="KRY07001.1"/>
    <property type="molecule type" value="Genomic_DNA"/>
</dbReference>
<sequence>MLLAIYTSQCIFQGAKDPETRMMVLNGTGLTIVLDTRQSSAVISDVIFNIYHSVLRPSSKAPTFDSPPARENALIDPVLTFSTCMHACCSKQDMQDCRIHWIGLTSDSKQNVIRYIATPGDQLLATPSGMPQATLPGMPQATLP</sequence>
<proteinExistence type="predicted"/>
<name>A0A0V0Z382_9BILA</name>
<protein>
    <submittedName>
        <fullName evidence="1">Uncharacterized protein</fullName>
    </submittedName>
</protein>
<organism evidence="1 2">
    <name type="scientific">Trichinella patagoniensis</name>
    <dbReference type="NCBI Taxonomy" id="990121"/>
    <lineage>
        <taxon>Eukaryota</taxon>
        <taxon>Metazoa</taxon>
        <taxon>Ecdysozoa</taxon>
        <taxon>Nematoda</taxon>
        <taxon>Enoplea</taxon>
        <taxon>Dorylaimia</taxon>
        <taxon>Trichinellida</taxon>
        <taxon>Trichinellidae</taxon>
        <taxon>Trichinella</taxon>
    </lineage>
</organism>
<gene>
    <name evidence="1" type="ORF">T12_11734</name>
</gene>
<dbReference type="AlphaFoldDB" id="A0A0V0Z382"/>
<feature type="non-terminal residue" evidence="1">
    <location>
        <position position="144"/>
    </location>
</feature>
<keyword evidence="2" id="KW-1185">Reference proteome</keyword>
<evidence type="ECO:0000313" key="2">
    <source>
        <dbReference type="Proteomes" id="UP000054783"/>
    </source>
</evidence>